<name>A0A934KCK6_9BACT</name>
<organism evidence="8 9">
    <name type="scientific">Candidatus Amunia macphersoniae</name>
    <dbReference type="NCBI Taxonomy" id="3127014"/>
    <lineage>
        <taxon>Bacteria</taxon>
        <taxon>Bacillati</taxon>
        <taxon>Candidatus Dormiibacterota</taxon>
        <taxon>Candidatus Dormibacteria</taxon>
        <taxon>Candidatus Aeolococcales</taxon>
        <taxon>Candidatus Aeolococcaceae</taxon>
        <taxon>Candidatus Amunia</taxon>
    </lineage>
</organism>
<evidence type="ECO:0000256" key="4">
    <source>
        <dbReference type="ARBA" id="ARBA00022448"/>
    </source>
</evidence>
<dbReference type="FunFam" id="1.20.58.220:FF:000004">
    <property type="entry name" value="Phosphate-specific transport system accessory protein PhoU"/>
    <property type="match status" value="1"/>
</dbReference>
<dbReference type="Pfam" id="PF01895">
    <property type="entry name" value="PhoU"/>
    <property type="match status" value="2"/>
</dbReference>
<comment type="subcellular location">
    <subcellularLocation>
        <location evidence="1">Cytoplasm</location>
    </subcellularLocation>
</comment>
<keyword evidence="5" id="KW-0963">Cytoplasm</keyword>
<dbReference type="GO" id="GO:0030643">
    <property type="term" value="P:intracellular phosphate ion homeostasis"/>
    <property type="evidence" value="ECO:0007669"/>
    <property type="project" value="InterPro"/>
</dbReference>
<dbReference type="Gene3D" id="1.20.58.220">
    <property type="entry name" value="Phosphate transport system protein phou homolog 2, domain 2"/>
    <property type="match status" value="1"/>
</dbReference>
<comment type="subunit">
    <text evidence="3">Homodimer.</text>
</comment>
<dbReference type="GO" id="GO:0045936">
    <property type="term" value="P:negative regulation of phosphate metabolic process"/>
    <property type="evidence" value="ECO:0007669"/>
    <property type="project" value="InterPro"/>
</dbReference>
<evidence type="ECO:0000313" key="9">
    <source>
        <dbReference type="Proteomes" id="UP000614410"/>
    </source>
</evidence>
<dbReference type="SUPFAM" id="SSF109755">
    <property type="entry name" value="PhoU-like"/>
    <property type="match status" value="1"/>
</dbReference>
<evidence type="ECO:0000256" key="1">
    <source>
        <dbReference type="ARBA" id="ARBA00004496"/>
    </source>
</evidence>
<evidence type="ECO:0000256" key="6">
    <source>
        <dbReference type="ARBA" id="ARBA00022592"/>
    </source>
</evidence>
<comment type="similarity">
    <text evidence="2">Belongs to the PhoU family.</text>
</comment>
<dbReference type="InterPro" id="IPR028366">
    <property type="entry name" value="PhoU"/>
</dbReference>
<keyword evidence="6" id="KW-0592">Phosphate transport</keyword>
<dbReference type="EMBL" id="JAEKNN010000026">
    <property type="protein sequence ID" value="MBJ7608908.1"/>
    <property type="molecule type" value="Genomic_DNA"/>
</dbReference>
<keyword evidence="4" id="KW-0813">Transport</keyword>
<sequence>MRDLVLEMGEMVDVAIARATRALVDRDVALASRVIRGDDLVNARQADVHGHCLSVILTQAPVARDLREILGFLHMSDELERMADHCVNIARIARNLADLPPLGAPVDLHILSRTVAEQVRDMLNALVARDIDRAREIAARDDRVDRIYHRIVDDILQLMVGDSRNVYPGTQLILVSMNLERIADRVTNLAEDLVFLETGAVEELG</sequence>
<dbReference type="AlphaFoldDB" id="A0A934KCK6"/>
<dbReference type="Proteomes" id="UP000614410">
    <property type="component" value="Unassembled WGS sequence"/>
</dbReference>
<dbReference type="NCBIfam" id="TIGR02135">
    <property type="entry name" value="phoU_full"/>
    <property type="match status" value="1"/>
</dbReference>
<evidence type="ECO:0000313" key="8">
    <source>
        <dbReference type="EMBL" id="MBJ7608908.1"/>
    </source>
</evidence>
<dbReference type="InterPro" id="IPR038078">
    <property type="entry name" value="PhoU-like_sf"/>
</dbReference>
<dbReference type="PANTHER" id="PTHR42930:SF3">
    <property type="entry name" value="PHOSPHATE-SPECIFIC TRANSPORT SYSTEM ACCESSORY PROTEIN PHOU"/>
    <property type="match status" value="1"/>
</dbReference>
<evidence type="ECO:0000256" key="5">
    <source>
        <dbReference type="ARBA" id="ARBA00022490"/>
    </source>
</evidence>
<protein>
    <submittedName>
        <fullName evidence="8">Phosphate signaling complex protein PhoU</fullName>
    </submittedName>
</protein>
<accession>A0A934KCK6</accession>
<comment type="caution">
    <text evidence="8">The sequence shown here is derived from an EMBL/GenBank/DDBJ whole genome shotgun (WGS) entry which is preliminary data.</text>
</comment>
<dbReference type="InterPro" id="IPR026022">
    <property type="entry name" value="PhoU_dom"/>
</dbReference>
<evidence type="ECO:0000259" key="7">
    <source>
        <dbReference type="Pfam" id="PF01895"/>
    </source>
</evidence>
<reference evidence="8 9" key="1">
    <citation type="submission" date="2020-10" db="EMBL/GenBank/DDBJ databases">
        <title>Ca. Dormibacterota MAGs.</title>
        <authorList>
            <person name="Montgomery K."/>
        </authorList>
    </citation>
    <scope>NUCLEOTIDE SEQUENCE [LARGE SCALE GENOMIC DNA]</scope>
    <source>
        <strain evidence="8">Mitchell_Peninsula_5</strain>
    </source>
</reference>
<dbReference type="GO" id="GO:0005737">
    <property type="term" value="C:cytoplasm"/>
    <property type="evidence" value="ECO:0007669"/>
    <property type="project" value="UniProtKB-SubCell"/>
</dbReference>
<dbReference type="GO" id="GO:0006817">
    <property type="term" value="P:phosphate ion transport"/>
    <property type="evidence" value="ECO:0007669"/>
    <property type="project" value="UniProtKB-KW"/>
</dbReference>
<feature type="domain" description="PhoU" evidence="7">
    <location>
        <begin position="5"/>
        <end position="92"/>
    </location>
</feature>
<proteinExistence type="inferred from homology"/>
<dbReference type="PANTHER" id="PTHR42930">
    <property type="entry name" value="PHOSPHATE-SPECIFIC TRANSPORT SYSTEM ACCESSORY PROTEIN PHOU"/>
    <property type="match status" value="1"/>
</dbReference>
<evidence type="ECO:0000256" key="2">
    <source>
        <dbReference type="ARBA" id="ARBA00008107"/>
    </source>
</evidence>
<feature type="domain" description="PhoU" evidence="7">
    <location>
        <begin position="111"/>
        <end position="192"/>
    </location>
</feature>
<dbReference type="PIRSF" id="PIRSF003107">
    <property type="entry name" value="PhoU"/>
    <property type="match status" value="1"/>
</dbReference>
<evidence type="ECO:0000256" key="3">
    <source>
        <dbReference type="ARBA" id="ARBA00011738"/>
    </source>
</evidence>
<gene>
    <name evidence="8" type="primary">phoU</name>
    <name evidence="8" type="ORF">JF887_05695</name>
</gene>